<dbReference type="STRING" id="398512.Bccel_5740"/>
<dbReference type="PATRIC" id="fig|398512.5.peg.6018"/>
<sequence>MAFKLAVTPASVGGGGDSFNLDEKVIKSVVYKTDTPDDSNARSHDVGAILEIRGNLLQAAEEDTKKMAKWTLESALPYKNVVVTQTAGSFVMREYTFTEAFVVDYIEEFNDTEGEGKFTLILKQKRENIKDVKIEGGYGA</sequence>
<dbReference type="eggNOG" id="ENOG50316XK">
    <property type="taxonomic scope" value="Bacteria"/>
</dbReference>
<gene>
    <name evidence="1" type="ORF">Bccel_5740</name>
</gene>
<name>A0A0L6JY34_9FIRM</name>
<dbReference type="AlphaFoldDB" id="A0A0L6JY34"/>
<accession>A0A0L6JY34</accession>
<organism evidence="1 2">
    <name type="scientific">Pseudobacteroides cellulosolvens ATCC 35603 = DSM 2933</name>
    <dbReference type="NCBI Taxonomy" id="398512"/>
    <lineage>
        <taxon>Bacteria</taxon>
        <taxon>Bacillati</taxon>
        <taxon>Bacillota</taxon>
        <taxon>Clostridia</taxon>
        <taxon>Eubacteriales</taxon>
        <taxon>Oscillospiraceae</taxon>
        <taxon>Pseudobacteroides</taxon>
    </lineage>
</organism>
<dbReference type="RefSeq" id="WP_036940151.1">
    <property type="nucleotide sequence ID" value="NZ_JQKC01000010.1"/>
</dbReference>
<evidence type="ECO:0008006" key="3">
    <source>
        <dbReference type="Google" id="ProtNLM"/>
    </source>
</evidence>
<proteinExistence type="predicted"/>
<dbReference type="Proteomes" id="UP000036923">
    <property type="component" value="Unassembled WGS sequence"/>
</dbReference>
<dbReference type="EMBL" id="LGTC01000001">
    <property type="protein sequence ID" value="KNY30460.1"/>
    <property type="molecule type" value="Genomic_DNA"/>
</dbReference>
<protein>
    <recommendedName>
        <fullName evidence="3">Membrane-associated protease 1</fullName>
    </recommendedName>
</protein>
<reference evidence="2" key="1">
    <citation type="submission" date="2015-07" db="EMBL/GenBank/DDBJ databases">
        <title>Near-Complete Genome Sequence of the Cellulolytic Bacterium Bacteroides (Pseudobacteroides) cellulosolvens ATCC 35603.</title>
        <authorList>
            <person name="Dassa B."/>
            <person name="Utturkar S.M."/>
            <person name="Klingeman D.M."/>
            <person name="Hurt R.A."/>
            <person name="Keller M."/>
            <person name="Xu J."/>
            <person name="Reddy Y.H.K."/>
            <person name="Borovok I."/>
            <person name="Grinberg I.R."/>
            <person name="Lamed R."/>
            <person name="Zhivin O."/>
            <person name="Bayer E.A."/>
            <person name="Brown S.D."/>
        </authorList>
    </citation>
    <scope>NUCLEOTIDE SEQUENCE [LARGE SCALE GENOMIC DNA]</scope>
    <source>
        <strain evidence="2">DSM 2933</strain>
    </source>
</reference>
<evidence type="ECO:0000313" key="2">
    <source>
        <dbReference type="Proteomes" id="UP000036923"/>
    </source>
</evidence>
<comment type="caution">
    <text evidence="1">The sequence shown here is derived from an EMBL/GenBank/DDBJ whole genome shotgun (WGS) entry which is preliminary data.</text>
</comment>
<keyword evidence="2" id="KW-1185">Reference proteome</keyword>
<evidence type="ECO:0000313" key="1">
    <source>
        <dbReference type="EMBL" id="KNY30460.1"/>
    </source>
</evidence>